<name>A0A5S4ZUY0_9FIRM</name>
<dbReference type="NCBIfam" id="NF033546">
    <property type="entry name" value="transpos_IS21"/>
    <property type="match status" value="1"/>
</dbReference>
<accession>A0A5S4ZUY0</accession>
<evidence type="ECO:0000259" key="5">
    <source>
        <dbReference type="PROSITE" id="PS50531"/>
    </source>
</evidence>
<dbReference type="InterPro" id="IPR054353">
    <property type="entry name" value="IstA-like_C"/>
</dbReference>
<dbReference type="PROSITE" id="PS50994">
    <property type="entry name" value="INTEGRASE"/>
    <property type="match status" value="1"/>
</dbReference>
<dbReference type="Gene3D" id="3.30.420.10">
    <property type="entry name" value="Ribonuclease H-like superfamily/Ribonuclease H"/>
    <property type="match status" value="1"/>
</dbReference>
<organism evidence="7 8">
    <name type="scientific">Desulfallas thermosapovorans DSM 6562</name>
    <dbReference type="NCBI Taxonomy" id="1121431"/>
    <lineage>
        <taxon>Bacteria</taxon>
        <taxon>Bacillati</taxon>
        <taxon>Bacillota</taxon>
        <taxon>Clostridia</taxon>
        <taxon>Eubacteriales</taxon>
        <taxon>Desulfallaceae</taxon>
        <taxon>Desulfallas</taxon>
    </lineage>
</organism>
<dbReference type="PANTHER" id="PTHR35004">
    <property type="entry name" value="TRANSPOSASE RV3428C-RELATED"/>
    <property type="match status" value="1"/>
</dbReference>
<evidence type="ECO:0000259" key="6">
    <source>
        <dbReference type="PROSITE" id="PS50994"/>
    </source>
</evidence>
<sequence length="491" mass="56350">MTGVWEIVKIQELKQAGLYKKTVAEILSMDRGTVAKYWNCSEPEKQKPIYHRSSILDPYKDYIKERLEKWPKLSAERLFNEIKEKGYTGSNRTVRRYVATIRPQGSREYKPYETLPGEQAQIDWGHMGEIIENGRRKKLYVFVFCLSWSRQRYVEFITSLNSAVFNGCVHRALNYIGGVPETILFDNAKTVVSERVGTVIRFNENLMHIALKYGFTPKACWVNDAESKGKVESNVKYVKHGFYYARDFTSVDDLNNQAMEWLETVANAKPHGTTGCVPAEQLIKEQKYLKPLPPIKEALPVTEKRKATKTALIFIDANKYSVPAQFARKTVRYLRYEDRIEILDDKSVIATHQLAKGKNQTIINDNHYPLHNQPAKKPKNALQAKFEALAPEAAEYLQGLSRSRHGHLREQMEKIIALAKQHDSAIVSNAMKRSLSFGAFGYGILKRIIDRQIKAPRSLPEPPNNTKKAKLNTLYHVDVERRDTSYYGGVM</sequence>
<comment type="similarity">
    <text evidence="1">Belongs to the transposase IS21/IS408/IS1162 family.</text>
</comment>
<feature type="domain" description="Integrase catalytic" evidence="6">
    <location>
        <begin position="112"/>
        <end position="286"/>
    </location>
</feature>
<dbReference type="InterPro" id="IPR017894">
    <property type="entry name" value="HTH_IS21_transposase_type"/>
</dbReference>
<dbReference type="Proteomes" id="UP000323166">
    <property type="component" value="Unassembled WGS sequence"/>
</dbReference>
<dbReference type="EMBL" id="VNHM01000004">
    <property type="protein sequence ID" value="TYO96604.1"/>
    <property type="molecule type" value="Genomic_DNA"/>
</dbReference>
<dbReference type="Pfam" id="PF22483">
    <property type="entry name" value="Mu-transpos_C_2"/>
    <property type="match status" value="1"/>
</dbReference>
<keyword evidence="2" id="KW-0815">Transposition</keyword>
<keyword evidence="4" id="KW-0233">DNA recombination</keyword>
<gene>
    <name evidence="7" type="ORF">LX24_01073</name>
</gene>
<dbReference type="PANTHER" id="PTHR35004:SF6">
    <property type="entry name" value="TRANSPOSASE"/>
    <property type="match status" value="1"/>
</dbReference>
<comment type="caution">
    <text evidence="7">The sequence shown here is derived from an EMBL/GenBank/DDBJ whole genome shotgun (WGS) entry which is preliminary data.</text>
</comment>
<reference evidence="7 8" key="1">
    <citation type="submission" date="2019-07" db="EMBL/GenBank/DDBJ databases">
        <title>Genomic Encyclopedia of Type Strains, Phase I: the one thousand microbial genomes (KMG-I) project.</title>
        <authorList>
            <person name="Kyrpides N."/>
        </authorList>
    </citation>
    <scope>NUCLEOTIDE SEQUENCE [LARGE SCALE GENOMIC DNA]</scope>
    <source>
        <strain evidence="7 8">DSM 6562</strain>
    </source>
</reference>
<dbReference type="GO" id="GO:0032196">
    <property type="term" value="P:transposition"/>
    <property type="evidence" value="ECO:0007669"/>
    <property type="project" value="UniProtKB-KW"/>
</dbReference>
<evidence type="ECO:0000313" key="7">
    <source>
        <dbReference type="EMBL" id="TYO96604.1"/>
    </source>
</evidence>
<dbReference type="PROSITE" id="PS50531">
    <property type="entry name" value="HTH_IS21"/>
    <property type="match status" value="1"/>
</dbReference>
<evidence type="ECO:0000256" key="2">
    <source>
        <dbReference type="ARBA" id="ARBA00022578"/>
    </source>
</evidence>
<evidence type="ECO:0000256" key="3">
    <source>
        <dbReference type="ARBA" id="ARBA00023125"/>
    </source>
</evidence>
<protein>
    <submittedName>
        <fullName evidence="7">Transposase</fullName>
    </submittedName>
</protein>
<dbReference type="InterPro" id="IPR012337">
    <property type="entry name" value="RNaseH-like_sf"/>
</dbReference>
<dbReference type="GO" id="GO:0003677">
    <property type="term" value="F:DNA binding"/>
    <property type="evidence" value="ECO:0007669"/>
    <property type="project" value="UniProtKB-KW"/>
</dbReference>
<dbReference type="GO" id="GO:0015074">
    <property type="term" value="P:DNA integration"/>
    <property type="evidence" value="ECO:0007669"/>
    <property type="project" value="InterPro"/>
</dbReference>
<dbReference type="GO" id="GO:0006310">
    <property type="term" value="P:DNA recombination"/>
    <property type="evidence" value="ECO:0007669"/>
    <property type="project" value="UniProtKB-KW"/>
</dbReference>
<dbReference type="InterPro" id="IPR036397">
    <property type="entry name" value="RNaseH_sf"/>
</dbReference>
<dbReference type="SUPFAM" id="SSF53098">
    <property type="entry name" value="Ribonuclease H-like"/>
    <property type="match status" value="1"/>
</dbReference>
<evidence type="ECO:0000313" key="8">
    <source>
        <dbReference type="Proteomes" id="UP000323166"/>
    </source>
</evidence>
<keyword evidence="8" id="KW-1185">Reference proteome</keyword>
<dbReference type="InterPro" id="IPR001584">
    <property type="entry name" value="Integrase_cat-core"/>
</dbReference>
<proteinExistence type="inferred from homology"/>
<evidence type="ECO:0000256" key="4">
    <source>
        <dbReference type="ARBA" id="ARBA00023172"/>
    </source>
</evidence>
<keyword evidence="3" id="KW-0238">DNA-binding</keyword>
<evidence type="ECO:0000256" key="1">
    <source>
        <dbReference type="ARBA" id="ARBA00009277"/>
    </source>
</evidence>
<feature type="domain" description="HTH IS21-type" evidence="5">
    <location>
        <begin position="5"/>
        <end position="67"/>
    </location>
</feature>
<dbReference type="AlphaFoldDB" id="A0A5S4ZUY0"/>